<accession>A0AAU9XIC0</accession>
<evidence type="ECO:0000256" key="3">
    <source>
        <dbReference type="ARBA" id="ARBA00022989"/>
    </source>
</evidence>
<feature type="transmembrane region" description="Helical" evidence="9">
    <location>
        <begin position="265"/>
        <end position="284"/>
    </location>
</feature>
<feature type="domain" description="G-protein coupled receptors family 1 profile" evidence="10">
    <location>
        <begin position="62"/>
        <end position="324"/>
    </location>
</feature>
<evidence type="ECO:0000256" key="2">
    <source>
        <dbReference type="ARBA" id="ARBA00022692"/>
    </source>
</evidence>
<organism evidence="11 12">
    <name type="scientific">Pocillopora meandrina</name>
    <dbReference type="NCBI Taxonomy" id="46732"/>
    <lineage>
        <taxon>Eukaryota</taxon>
        <taxon>Metazoa</taxon>
        <taxon>Cnidaria</taxon>
        <taxon>Anthozoa</taxon>
        <taxon>Hexacorallia</taxon>
        <taxon>Scleractinia</taxon>
        <taxon>Astrocoeniina</taxon>
        <taxon>Pocilloporidae</taxon>
        <taxon>Pocillopora</taxon>
    </lineage>
</organism>
<keyword evidence="7 8" id="KW-0807">Transducer</keyword>
<dbReference type="SUPFAM" id="SSF81321">
    <property type="entry name" value="Family A G protein-coupled receptor-like"/>
    <property type="match status" value="1"/>
</dbReference>
<dbReference type="PROSITE" id="PS50262">
    <property type="entry name" value="G_PROTEIN_RECEP_F1_2"/>
    <property type="match status" value="1"/>
</dbReference>
<evidence type="ECO:0000256" key="7">
    <source>
        <dbReference type="ARBA" id="ARBA00023224"/>
    </source>
</evidence>
<evidence type="ECO:0000256" key="4">
    <source>
        <dbReference type="ARBA" id="ARBA00023040"/>
    </source>
</evidence>
<feature type="transmembrane region" description="Helical" evidence="9">
    <location>
        <begin position="223"/>
        <end position="244"/>
    </location>
</feature>
<keyword evidence="3 9" id="KW-1133">Transmembrane helix</keyword>
<comment type="subcellular location">
    <subcellularLocation>
        <location evidence="1">Membrane</location>
        <topology evidence="1">Multi-pass membrane protein</topology>
    </subcellularLocation>
</comment>
<evidence type="ECO:0000256" key="1">
    <source>
        <dbReference type="ARBA" id="ARBA00004141"/>
    </source>
</evidence>
<reference evidence="11 12" key="1">
    <citation type="submission" date="2022-05" db="EMBL/GenBank/DDBJ databases">
        <authorList>
            <consortium name="Genoscope - CEA"/>
            <person name="William W."/>
        </authorList>
    </citation>
    <scope>NUCLEOTIDE SEQUENCE [LARGE SCALE GENOMIC DNA]</scope>
</reference>
<dbReference type="FunFam" id="1.20.1070.10:FF:000291">
    <property type="entry name" value="Predicted protein"/>
    <property type="match status" value="1"/>
</dbReference>
<feature type="transmembrane region" description="Helical" evidence="9">
    <location>
        <begin position="168"/>
        <end position="187"/>
    </location>
</feature>
<keyword evidence="4 8" id="KW-0297">G-protein coupled receptor</keyword>
<sequence length="395" mass="44490">MLKRCTDRRHLQKLQPVMNQLNFNAEAHSIIPQSCLLLHPGLITKAILTTAYVVLLIAACTVNTMVIYLMRTCKDLRQSTFNHLIINMAVADIIDVCFSTITSLSFMFVGVNWILGYGGKISCKLVCFSVSVSIGLSISTLVIMSVDRYMAIVHVMTNPISSATTKKCIALSWIVSVIVGVPCLYKIDTTESEGGSTICRSVWSDDPEEHLLYSTLEECGKVLTLYLLPLILLGTTSVIIGLSLRKRRPLGNSETQERISAQNQRIFKLLVSIVVLFAFCWLFAHVNHLISVLSLSKYCALPAHVPLLSFWISHTNAAINSIIYFIFNSKFRQGLREVFRVRETIPLQTRHIVPHKNFAFEGMEFAENIAITEIRRSKNQESVERDKDLEFDTKL</sequence>
<evidence type="ECO:0000259" key="10">
    <source>
        <dbReference type="PROSITE" id="PS50262"/>
    </source>
</evidence>
<feature type="transmembrane region" description="Helical" evidence="9">
    <location>
        <begin position="90"/>
        <end position="115"/>
    </location>
</feature>
<proteinExistence type="inferred from homology"/>
<evidence type="ECO:0000313" key="12">
    <source>
        <dbReference type="Proteomes" id="UP001159428"/>
    </source>
</evidence>
<feature type="transmembrane region" description="Helical" evidence="9">
    <location>
        <begin position="121"/>
        <end position="147"/>
    </location>
</feature>
<dbReference type="PANTHER" id="PTHR45695">
    <property type="entry name" value="LEUCOKININ RECEPTOR-RELATED"/>
    <property type="match status" value="1"/>
</dbReference>
<feature type="transmembrane region" description="Helical" evidence="9">
    <location>
        <begin position="46"/>
        <end position="69"/>
    </location>
</feature>
<name>A0AAU9XIC0_9CNID</name>
<feature type="transmembrane region" description="Helical" evidence="9">
    <location>
        <begin position="304"/>
        <end position="327"/>
    </location>
</feature>
<evidence type="ECO:0000256" key="9">
    <source>
        <dbReference type="SAM" id="Phobius"/>
    </source>
</evidence>
<dbReference type="PRINTS" id="PR00237">
    <property type="entry name" value="GPCRRHODOPSN"/>
</dbReference>
<dbReference type="Pfam" id="PF00001">
    <property type="entry name" value="7tm_1"/>
    <property type="match status" value="1"/>
</dbReference>
<keyword evidence="6 8" id="KW-0675">Receptor</keyword>
<evidence type="ECO:0000256" key="6">
    <source>
        <dbReference type="ARBA" id="ARBA00023170"/>
    </source>
</evidence>
<keyword evidence="12" id="KW-1185">Reference proteome</keyword>
<evidence type="ECO:0000256" key="8">
    <source>
        <dbReference type="RuleBase" id="RU000688"/>
    </source>
</evidence>
<comment type="caution">
    <text evidence="11">The sequence shown here is derived from an EMBL/GenBank/DDBJ whole genome shotgun (WGS) entry which is preliminary data.</text>
</comment>
<dbReference type="EMBL" id="CALNXJ010000044">
    <property type="protein sequence ID" value="CAH3148521.1"/>
    <property type="molecule type" value="Genomic_DNA"/>
</dbReference>
<comment type="similarity">
    <text evidence="8">Belongs to the G-protein coupled receptor 1 family.</text>
</comment>
<keyword evidence="2 8" id="KW-0812">Transmembrane</keyword>
<evidence type="ECO:0000256" key="5">
    <source>
        <dbReference type="ARBA" id="ARBA00023136"/>
    </source>
</evidence>
<dbReference type="GO" id="GO:0005886">
    <property type="term" value="C:plasma membrane"/>
    <property type="evidence" value="ECO:0007669"/>
    <property type="project" value="TreeGrafter"/>
</dbReference>
<gene>
    <name evidence="11" type="ORF">PMEA_00023946</name>
</gene>
<evidence type="ECO:0000313" key="11">
    <source>
        <dbReference type="EMBL" id="CAH3148521.1"/>
    </source>
</evidence>
<dbReference type="PROSITE" id="PS00237">
    <property type="entry name" value="G_PROTEIN_RECEP_F1_1"/>
    <property type="match status" value="1"/>
</dbReference>
<dbReference type="PANTHER" id="PTHR45695:SF9">
    <property type="entry name" value="LEUCOKININ RECEPTOR"/>
    <property type="match status" value="1"/>
</dbReference>
<dbReference type="InterPro" id="IPR017452">
    <property type="entry name" value="GPCR_Rhodpsn_7TM"/>
</dbReference>
<dbReference type="Gene3D" id="1.20.1070.10">
    <property type="entry name" value="Rhodopsin 7-helix transmembrane proteins"/>
    <property type="match status" value="1"/>
</dbReference>
<dbReference type="Proteomes" id="UP001159428">
    <property type="component" value="Unassembled WGS sequence"/>
</dbReference>
<protein>
    <recommendedName>
        <fullName evidence="10">G-protein coupled receptors family 1 profile domain-containing protein</fullName>
    </recommendedName>
</protein>
<dbReference type="InterPro" id="IPR000276">
    <property type="entry name" value="GPCR_Rhodpsn"/>
</dbReference>
<dbReference type="GO" id="GO:0004930">
    <property type="term" value="F:G protein-coupled receptor activity"/>
    <property type="evidence" value="ECO:0007669"/>
    <property type="project" value="UniProtKB-KW"/>
</dbReference>
<dbReference type="AlphaFoldDB" id="A0AAU9XIC0"/>
<keyword evidence="5 9" id="KW-0472">Membrane</keyword>